<evidence type="ECO:0000313" key="4">
    <source>
        <dbReference type="Proteomes" id="UP001501353"/>
    </source>
</evidence>
<name>A0ABP7SXV6_9BURK</name>
<dbReference type="InterPro" id="IPR017961">
    <property type="entry name" value="DNA_pol_Y-fam_little_finger"/>
</dbReference>
<proteinExistence type="predicted"/>
<comment type="caution">
    <text evidence="3">The sequence shown here is derived from an EMBL/GenBank/DDBJ whole genome shotgun (WGS) entry which is preliminary data.</text>
</comment>
<dbReference type="Proteomes" id="UP001501353">
    <property type="component" value="Unassembled WGS sequence"/>
</dbReference>
<dbReference type="Pfam" id="PF13438">
    <property type="entry name" value="DUF4113"/>
    <property type="match status" value="1"/>
</dbReference>
<feature type="domain" description="DNA polymerase Y-family little finger" evidence="1">
    <location>
        <begin position="16"/>
        <end position="76"/>
    </location>
</feature>
<organism evidence="3 4">
    <name type="scientific">Actimicrobium antarcticum</name>
    <dbReference type="NCBI Taxonomy" id="1051899"/>
    <lineage>
        <taxon>Bacteria</taxon>
        <taxon>Pseudomonadati</taxon>
        <taxon>Pseudomonadota</taxon>
        <taxon>Betaproteobacteria</taxon>
        <taxon>Burkholderiales</taxon>
        <taxon>Oxalobacteraceae</taxon>
        <taxon>Actimicrobium</taxon>
    </lineage>
</organism>
<gene>
    <name evidence="3" type="ORF">GCM10022212_12400</name>
</gene>
<dbReference type="RefSeq" id="WP_344762395.1">
    <property type="nucleotide sequence ID" value="NZ_BAAAZE010000006.1"/>
</dbReference>
<protein>
    <recommendedName>
        <fullName evidence="5">DUF4113 domain-containing protein</fullName>
    </recommendedName>
</protein>
<accession>A0ABP7SXV6</accession>
<feature type="domain" description="DUF4113" evidence="2">
    <location>
        <begin position="124"/>
        <end position="173"/>
    </location>
</feature>
<evidence type="ECO:0008006" key="5">
    <source>
        <dbReference type="Google" id="ProtNLM"/>
    </source>
</evidence>
<dbReference type="InterPro" id="IPR025188">
    <property type="entry name" value="DUF4113"/>
</dbReference>
<reference evidence="4" key="1">
    <citation type="journal article" date="2019" name="Int. J. Syst. Evol. Microbiol.">
        <title>The Global Catalogue of Microorganisms (GCM) 10K type strain sequencing project: providing services to taxonomists for standard genome sequencing and annotation.</title>
        <authorList>
            <consortium name="The Broad Institute Genomics Platform"/>
            <consortium name="The Broad Institute Genome Sequencing Center for Infectious Disease"/>
            <person name="Wu L."/>
            <person name="Ma J."/>
        </authorList>
    </citation>
    <scope>NUCLEOTIDE SEQUENCE [LARGE SCALE GENOMIC DNA]</scope>
    <source>
        <strain evidence="4">JCM 16673</strain>
    </source>
</reference>
<keyword evidence="4" id="KW-1185">Reference proteome</keyword>
<evidence type="ECO:0000259" key="1">
    <source>
        <dbReference type="Pfam" id="PF11799"/>
    </source>
</evidence>
<dbReference type="EMBL" id="BAAAZE010000006">
    <property type="protein sequence ID" value="GAA4018131.1"/>
    <property type="molecule type" value="Genomic_DNA"/>
</dbReference>
<evidence type="ECO:0000259" key="2">
    <source>
        <dbReference type="Pfam" id="PF13438"/>
    </source>
</evidence>
<dbReference type="Pfam" id="PF11799">
    <property type="entry name" value="IMS_C"/>
    <property type="match status" value="1"/>
</dbReference>
<evidence type="ECO:0000313" key="3">
    <source>
        <dbReference type="EMBL" id="GAA4018131.1"/>
    </source>
</evidence>
<sequence>MRTRFGVVVDGVAPAKKQIIASRSFGQPVLTIDELAESVASDITRAVEKLRRPESVCEAIPVFVQTNPFKASDPHYSSGTVRPGTDIPSWLYLQENGRDPAGRFPCVQQQLLFTTFGDGAKSAAMMRTLDGLNQRFGKGAVRVAAAGIRNDWAMTRERKTPNYTTCWSEIPVARAN</sequence>